<feature type="transmembrane region" description="Helical" evidence="14">
    <location>
        <begin position="7"/>
        <end position="30"/>
    </location>
</feature>
<dbReference type="SUPFAM" id="SSF55874">
    <property type="entry name" value="ATPase domain of HSP90 chaperone/DNA topoisomerase II/histidine kinase"/>
    <property type="match status" value="1"/>
</dbReference>
<dbReference type="GO" id="GO:0005886">
    <property type="term" value="C:plasma membrane"/>
    <property type="evidence" value="ECO:0007669"/>
    <property type="project" value="UniProtKB-SubCell"/>
</dbReference>
<comment type="subcellular location">
    <subcellularLocation>
        <location evidence="2">Cell membrane</location>
        <topology evidence="2">Multi-pass membrane protein</topology>
    </subcellularLocation>
</comment>
<evidence type="ECO:0000259" key="16">
    <source>
        <dbReference type="PROSITE" id="PS50885"/>
    </source>
</evidence>
<evidence type="ECO:0000256" key="11">
    <source>
        <dbReference type="ARBA" id="ARBA00022989"/>
    </source>
</evidence>
<dbReference type="SUPFAM" id="SSF158472">
    <property type="entry name" value="HAMP domain-like"/>
    <property type="match status" value="1"/>
</dbReference>
<dbReference type="PANTHER" id="PTHR45528:SF1">
    <property type="entry name" value="SENSOR HISTIDINE KINASE CPXA"/>
    <property type="match status" value="1"/>
</dbReference>
<keyword evidence="6" id="KW-0808">Transferase</keyword>
<dbReference type="AlphaFoldDB" id="A0A0L0WDZ1"/>
<evidence type="ECO:0000256" key="8">
    <source>
        <dbReference type="ARBA" id="ARBA00022741"/>
    </source>
</evidence>
<dbReference type="SUPFAM" id="SSF47384">
    <property type="entry name" value="Homodimeric domain of signal transducing histidine kinase"/>
    <property type="match status" value="1"/>
</dbReference>
<sequence length="492" mass="56728">MTSIKKKLWMIITSLVIIILLTFFIFNIFFLDRFYINEKIDSYYKSGANLNTLISQKYFEDKELYENSLGFITDSSNVYSVDLSKDESFIFIKRSEIRNGKLTFNIANNAIIDGLSIQDLVFINRKLNSNRKFNYLANIKDKSTNDSFTAIIVGVPYKEKGVALGYSIFFTNTKSISNTTYILKNQFGIIAIISLVLSSGLAFILARSFTNPILKIKKATELISKGKYDHKINIKSQDEIGLLAESINKMSEELSQIENLRKELIANISHELKTPLSLVRAYSEAIRDIDYKDEQALKEDLDIILEEVNTLNLMVEDILYLSKIQSNNSKLDVSDINILDIFKCIDHKLSYFLNEKNLTLNIQADDNIYIKGDYEKIFQSILNLVVNSINHTEDNKNIYLRASESKSKVRIEVEDEGIGIKKEELENIWDRFYKVDKSRKRNNNGTGLGMSIVKSIFEMHGFEYGIESELNKGTKIYFEYNKKRKSNQIKDQ</sequence>
<dbReference type="PATRIC" id="fig|1503.3.peg.1644"/>
<dbReference type="Proteomes" id="UP000037267">
    <property type="component" value="Unassembled WGS sequence"/>
</dbReference>
<evidence type="ECO:0000256" key="7">
    <source>
        <dbReference type="ARBA" id="ARBA00022692"/>
    </source>
</evidence>
<dbReference type="CDD" id="cd00082">
    <property type="entry name" value="HisKA"/>
    <property type="match status" value="1"/>
</dbReference>
<dbReference type="FunFam" id="3.30.565.10:FF:000006">
    <property type="entry name" value="Sensor histidine kinase WalK"/>
    <property type="match status" value="1"/>
</dbReference>
<dbReference type="Pfam" id="PF02518">
    <property type="entry name" value="HATPase_c"/>
    <property type="match status" value="1"/>
</dbReference>
<dbReference type="GO" id="GO:0005524">
    <property type="term" value="F:ATP binding"/>
    <property type="evidence" value="ECO:0007669"/>
    <property type="project" value="UniProtKB-KW"/>
</dbReference>
<evidence type="ECO:0000256" key="5">
    <source>
        <dbReference type="ARBA" id="ARBA00022553"/>
    </source>
</evidence>
<comment type="caution">
    <text evidence="17">The sequence shown here is derived from an EMBL/GenBank/DDBJ whole genome shotgun (WGS) entry which is preliminary data.</text>
</comment>
<evidence type="ECO:0000256" key="12">
    <source>
        <dbReference type="ARBA" id="ARBA00023012"/>
    </source>
</evidence>
<dbReference type="RefSeq" id="WP_050354085.1">
    <property type="nucleotide sequence ID" value="NZ_LGSS01000002.1"/>
</dbReference>
<name>A0A0L0WDZ1_GOTPU</name>
<dbReference type="STRING" id="1503.CLPU_2c01490"/>
<dbReference type="InterPro" id="IPR003660">
    <property type="entry name" value="HAMP_dom"/>
</dbReference>
<organism evidence="17 18">
    <name type="scientific">Gottschalkia purinilytica</name>
    <name type="common">Clostridium purinilyticum</name>
    <dbReference type="NCBI Taxonomy" id="1503"/>
    <lineage>
        <taxon>Bacteria</taxon>
        <taxon>Bacillati</taxon>
        <taxon>Bacillota</taxon>
        <taxon>Tissierellia</taxon>
        <taxon>Tissierellales</taxon>
        <taxon>Gottschalkiaceae</taxon>
        <taxon>Gottschalkia</taxon>
    </lineage>
</organism>
<evidence type="ECO:0000313" key="18">
    <source>
        <dbReference type="Proteomes" id="UP000037267"/>
    </source>
</evidence>
<dbReference type="InterPro" id="IPR036097">
    <property type="entry name" value="HisK_dim/P_sf"/>
</dbReference>
<evidence type="ECO:0000256" key="6">
    <source>
        <dbReference type="ARBA" id="ARBA00022679"/>
    </source>
</evidence>
<protein>
    <recommendedName>
        <fullName evidence="3">histidine kinase</fullName>
        <ecNumber evidence="3">2.7.13.3</ecNumber>
    </recommendedName>
</protein>
<dbReference type="InterPro" id="IPR050398">
    <property type="entry name" value="HssS/ArlS-like"/>
</dbReference>
<dbReference type="GO" id="GO:0000155">
    <property type="term" value="F:phosphorelay sensor kinase activity"/>
    <property type="evidence" value="ECO:0007669"/>
    <property type="project" value="InterPro"/>
</dbReference>
<evidence type="ECO:0000259" key="15">
    <source>
        <dbReference type="PROSITE" id="PS50109"/>
    </source>
</evidence>
<dbReference type="InterPro" id="IPR003594">
    <property type="entry name" value="HATPase_dom"/>
</dbReference>
<dbReference type="Gene3D" id="3.30.565.10">
    <property type="entry name" value="Histidine kinase-like ATPase, C-terminal domain"/>
    <property type="match status" value="1"/>
</dbReference>
<dbReference type="SMART" id="SM00388">
    <property type="entry name" value="HisKA"/>
    <property type="match status" value="1"/>
</dbReference>
<keyword evidence="8" id="KW-0547">Nucleotide-binding</keyword>
<accession>A0A0L0WDZ1</accession>
<keyword evidence="4" id="KW-1003">Cell membrane</keyword>
<dbReference type="EMBL" id="LGSS01000002">
    <property type="protein sequence ID" value="KNF09697.1"/>
    <property type="molecule type" value="Genomic_DNA"/>
</dbReference>
<keyword evidence="7 14" id="KW-0812">Transmembrane</keyword>
<reference evidence="18" key="1">
    <citation type="submission" date="2015-07" db="EMBL/GenBank/DDBJ databases">
        <title>Draft genome sequence of the purine-degrading Gottschalkia purinilyticum DSM 1384 (formerly Clostridium purinilyticum).</title>
        <authorList>
            <person name="Poehlein A."/>
            <person name="Schiel-Bengelsdorf B."/>
            <person name="Bengelsdorf F.R."/>
            <person name="Daniel R."/>
            <person name="Duerre P."/>
        </authorList>
    </citation>
    <scope>NUCLEOTIDE SEQUENCE [LARGE SCALE GENOMIC DNA]</scope>
    <source>
        <strain evidence="18">DSM 1384</strain>
    </source>
</reference>
<dbReference type="SMART" id="SM00387">
    <property type="entry name" value="HATPase_c"/>
    <property type="match status" value="1"/>
</dbReference>
<evidence type="ECO:0000256" key="2">
    <source>
        <dbReference type="ARBA" id="ARBA00004651"/>
    </source>
</evidence>
<feature type="transmembrane region" description="Helical" evidence="14">
    <location>
        <begin position="187"/>
        <end position="206"/>
    </location>
</feature>
<keyword evidence="9 17" id="KW-0418">Kinase</keyword>
<keyword evidence="5" id="KW-0597">Phosphoprotein</keyword>
<dbReference type="Gene3D" id="1.10.287.130">
    <property type="match status" value="1"/>
</dbReference>
<dbReference type="InterPro" id="IPR005467">
    <property type="entry name" value="His_kinase_dom"/>
</dbReference>
<dbReference type="CDD" id="cd06225">
    <property type="entry name" value="HAMP"/>
    <property type="match status" value="1"/>
</dbReference>
<dbReference type="SMART" id="SM00304">
    <property type="entry name" value="HAMP"/>
    <property type="match status" value="1"/>
</dbReference>
<evidence type="ECO:0000313" key="17">
    <source>
        <dbReference type="EMBL" id="KNF09697.1"/>
    </source>
</evidence>
<comment type="catalytic activity">
    <reaction evidence="1">
        <text>ATP + protein L-histidine = ADP + protein N-phospho-L-histidine.</text>
        <dbReference type="EC" id="2.7.13.3"/>
    </reaction>
</comment>
<evidence type="ECO:0000256" key="3">
    <source>
        <dbReference type="ARBA" id="ARBA00012438"/>
    </source>
</evidence>
<evidence type="ECO:0000256" key="10">
    <source>
        <dbReference type="ARBA" id="ARBA00022840"/>
    </source>
</evidence>
<evidence type="ECO:0000256" key="1">
    <source>
        <dbReference type="ARBA" id="ARBA00000085"/>
    </source>
</evidence>
<gene>
    <name evidence="17" type="ORF">CLPU_2c01490</name>
</gene>
<feature type="domain" description="Histidine kinase" evidence="15">
    <location>
        <begin position="267"/>
        <end position="484"/>
    </location>
</feature>
<keyword evidence="11 14" id="KW-1133">Transmembrane helix</keyword>
<evidence type="ECO:0000256" key="14">
    <source>
        <dbReference type="SAM" id="Phobius"/>
    </source>
</evidence>
<proteinExistence type="predicted"/>
<dbReference type="EC" id="2.7.13.3" evidence="3"/>
<keyword evidence="12" id="KW-0902">Two-component regulatory system</keyword>
<evidence type="ECO:0000256" key="9">
    <source>
        <dbReference type="ARBA" id="ARBA00022777"/>
    </source>
</evidence>
<evidence type="ECO:0000256" key="4">
    <source>
        <dbReference type="ARBA" id="ARBA00022475"/>
    </source>
</evidence>
<dbReference type="Gene3D" id="6.10.340.10">
    <property type="match status" value="1"/>
</dbReference>
<dbReference type="PROSITE" id="PS50885">
    <property type="entry name" value="HAMP"/>
    <property type="match status" value="1"/>
</dbReference>
<dbReference type="Pfam" id="PF00672">
    <property type="entry name" value="HAMP"/>
    <property type="match status" value="1"/>
</dbReference>
<dbReference type="InterPro" id="IPR004358">
    <property type="entry name" value="Sig_transdc_His_kin-like_C"/>
</dbReference>
<dbReference type="InterPro" id="IPR003661">
    <property type="entry name" value="HisK_dim/P_dom"/>
</dbReference>
<dbReference type="Pfam" id="PF00512">
    <property type="entry name" value="HisKA"/>
    <property type="match status" value="1"/>
</dbReference>
<evidence type="ECO:0000256" key="13">
    <source>
        <dbReference type="ARBA" id="ARBA00023136"/>
    </source>
</evidence>
<keyword evidence="10" id="KW-0067">ATP-binding</keyword>
<keyword evidence="13 14" id="KW-0472">Membrane</keyword>
<dbReference type="PRINTS" id="PR00344">
    <property type="entry name" value="BCTRLSENSOR"/>
</dbReference>
<dbReference type="OrthoDB" id="9762826at2"/>
<dbReference type="InterPro" id="IPR036890">
    <property type="entry name" value="HATPase_C_sf"/>
</dbReference>
<feature type="domain" description="HAMP" evidence="16">
    <location>
        <begin position="207"/>
        <end position="259"/>
    </location>
</feature>
<dbReference type="PANTHER" id="PTHR45528">
    <property type="entry name" value="SENSOR HISTIDINE KINASE CPXA"/>
    <property type="match status" value="1"/>
</dbReference>
<dbReference type="PROSITE" id="PS50109">
    <property type="entry name" value="HIS_KIN"/>
    <property type="match status" value="1"/>
</dbReference>
<dbReference type="FunFam" id="1.10.287.130:FF:000001">
    <property type="entry name" value="Two-component sensor histidine kinase"/>
    <property type="match status" value="1"/>
</dbReference>
<keyword evidence="18" id="KW-1185">Reference proteome</keyword>